<name>A0A378Y989_9NOCA</name>
<proteinExistence type="predicted"/>
<evidence type="ECO:0000313" key="3">
    <source>
        <dbReference type="Proteomes" id="UP000255467"/>
    </source>
</evidence>
<feature type="region of interest" description="Disordered" evidence="1">
    <location>
        <begin position="1"/>
        <end position="32"/>
    </location>
</feature>
<dbReference type="AlphaFoldDB" id="A0A378Y989"/>
<dbReference type="STRING" id="1406858.GCA_000710895_01598"/>
<keyword evidence="3" id="KW-1185">Reference proteome</keyword>
<evidence type="ECO:0000313" key="2">
    <source>
        <dbReference type="EMBL" id="SUA72939.1"/>
    </source>
</evidence>
<organism evidence="2 3">
    <name type="scientific">Nocardia otitidiscaviarum</name>
    <dbReference type="NCBI Taxonomy" id="1823"/>
    <lineage>
        <taxon>Bacteria</taxon>
        <taxon>Bacillati</taxon>
        <taxon>Actinomycetota</taxon>
        <taxon>Actinomycetes</taxon>
        <taxon>Mycobacteriales</taxon>
        <taxon>Nocardiaceae</taxon>
        <taxon>Nocardia</taxon>
    </lineage>
</organism>
<dbReference type="EMBL" id="UGRY01000002">
    <property type="protein sequence ID" value="SUA72939.1"/>
    <property type="molecule type" value="Genomic_DNA"/>
</dbReference>
<evidence type="ECO:0008006" key="4">
    <source>
        <dbReference type="Google" id="ProtNLM"/>
    </source>
</evidence>
<dbReference type="Proteomes" id="UP000255467">
    <property type="component" value="Unassembled WGS sequence"/>
</dbReference>
<sequence>MLAHDRQTGTQVRNGRYGDHRATTAAARPANGHDIGSDGDSLVWYAAYGSNLLTARFRYYLEGGTPDGTTRVYSGFRNRRPPVRSAPLTLPGCVYFSGESRVWGGGMAFYAPERCAGWPGQAAARGYLLTAGQFADLVEQEMHRSARAELDLARVLRDGRDTLGPGRYETLVRVGDLDGHPILTCTAPWTPPTIELRPPSARYLGLIATGLHETHGWPHHRVRAYTAELPGIRDHWNHTDLDTVITTALGIVTRRTAALRAPGPD</sequence>
<protein>
    <recommendedName>
        <fullName evidence="4">Histone deacetylase</fullName>
    </recommendedName>
</protein>
<evidence type="ECO:0000256" key="1">
    <source>
        <dbReference type="SAM" id="MobiDB-lite"/>
    </source>
</evidence>
<reference evidence="2 3" key="1">
    <citation type="submission" date="2018-06" db="EMBL/GenBank/DDBJ databases">
        <authorList>
            <consortium name="Pathogen Informatics"/>
            <person name="Doyle S."/>
        </authorList>
    </citation>
    <scope>NUCLEOTIDE SEQUENCE [LARGE SCALE GENOMIC DNA]</scope>
    <source>
        <strain evidence="2 3">NCTC1934</strain>
    </source>
</reference>
<dbReference type="RefSeq" id="WP_174385115.1">
    <property type="nucleotide sequence ID" value="NZ_UGRY01000002.1"/>
</dbReference>
<gene>
    <name evidence="2" type="ORF">NCTC1934_00371</name>
</gene>
<dbReference type="Gene3D" id="3.10.490.10">
    <property type="entry name" value="Gamma-glutamyl cyclotransferase-like"/>
    <property type="match status" value="1"/>
</dbReference>
<accession>A0A378Y989</accession>